<dbReference type="RefSeq" id="XP_003110632.2">
    <property type="nucleotide sequence ID" value="XM_003110584.2"/>
</dbReference>
<accession>A0A6A5GB45</accession>
<dbReference type="PANTHER" id="PTHR21700">
    <property type="entry name" value="TRANSTHYRETIN-LIKE FAMILY PROTEIN-RELATED"/>
    <property type="match status" value="1"/>
</dbReference>
<gene>
    <name evidence="6" type="ORF">GCK72_018972</name>
</gene>
<dbReference type="GO" id="GO:0009986">
    <property type="term" value="C:cell surface"/>
    <property type="evidence" value="ECO:0007669"/>
    <property type="project" value="InterPro"/>
</dbReference>
<reference evidence="6 7" key="1">
    <citation type="submission" date="2019-12" db="EMBL/GenBank/DDBJ databases">
        <title>Chromosome-level assembly of the Caenorhabditis remanei genome.</title>
        <authorList>
            <person name="Teterina A.A."/>
            <person name="Willis J.H."/>
            <person name="Phillips P.C."/>
        </authorList>
    </citation>
    <scope>NUCLEOTIDE SEQUENCE [LARGE SCALE GENOMIC DNA]</scope>
    <source>
        <strain evidence="6 7">PX506</strain>
        <tissue evidence="6">Whole organism</tissue>
    </source>
</reference>
<dbReference type="CTD" id="9824525"/>
<dbReference type="Proteomes" id="UP000483820">
    <property type="component" value="Chromosome V"/>
</dbReference>
<comment type="caution">
    <text evidence="6">The sequence shown here is derived from an EMBL/GenBank/DDBJ whole genome shotgun (WGS) entry which is preliminary data.</text>
</comment>
<evidence type="ECO:0000313" key="7">
    <source>
        <dbReference type="Proteomes" id="UP000483820"/>
    </source>
</evidence>
<comment type="similarity">
    <text evidence="2">Belongs to the nematode transthyretin-like family.</text>
</comment>
<evidence type="ECO:0000256" key="3">
    <source>
        <dbReference type="ARBA" id="ARBA00022525"/>
    </source>
</evidence>
<keyword evidence="4 5" id="KW-0732">Signal</keyword>
<comment type="subcellular location">
    <subcellularLocation>
        <location evidence="1">Secreted</location>
    </subcellularLocation>
</comment>
<feature type="chain" id="PRO_5025512999" evidence="5">
    <location>
        <begin position="20"/>
        <end position="162"/>
    </location>
</feature>
<name>A0A6A5GB45_CAERE</name>
<evidence type="ECO:0000256" key="5">
    <source>
        <dbReference type="SAM" id="SignalP"/>
    </source>
</evidence>
<evidence type="ECO:0000256" key="2">
    <source>
        <dbReference type="ARBA" id="ARBA00010112"/>
    </source>
</evidence>
<dbReference type="InterPro" id="IPR038479">
    <property type="entry name" value="Transthyretin-like_sf"/>
</dbReference>
<dbReference type="AlphaFoldDB" id="A0A6A5GB45"/>
<dbReference type="InterPro" id="IPR001534">
    <property type="entry name" value="Transthyretin-like"/>
</dbReference>
<dbReference type="EMBL" id="WUAV01000005">
    <property type="protein sequence ID" value="KAF1752417.1"/>
    <property type="molecule type" value="Genomic_DNA"/>
</dbReference>
<dbReference type="Gene3D" id="2.60.40.3330">
    <property type="match status" value="1"/>
</dbReference>
<dbReference type="Pfam" id="PF01060">
    <property type="entry name" value="TTR-52"/>
    <property type="match status" value="1"/>
</dbReference>
<sequence length="162" mass="18212">MNTMKQFLLFALLIPTSFSFPFIAEGAFHVSGSLSCHGRPYSKMPVYIYEKNFLFEDKLLKSAKTNDDGSFYIQSSGEDLLSFNPYVYVPNYCGAVRSPDGICTVKAMMVRIPEENISPTHIPIISYRIGDIELSDKVPYEEMGFGSILGGVLLKNEHCMRD</sequence>
<keyword evidence="3" id="KW-0964">Secreted</keyword>
<dbReference type="GO" id="GO:0005576">
    <property type="term" value="C:extracellular region"/>
    <property type="evidence" value="ECO:0007669"/>
    <property type="project" value="UniProtKB-SubCell"/>
</dbReference>
<evidence type="ECO:0000313" key="6">
    <source>
        <dbReference type="EMBL" id="KAF1752417.1"/>
    </source>
</evidence>
<proteinExistence type="inferred from homology"/>
<dbReference type="KEGG" id="crq:GCK72_018972"/>
<evidence type="ECO:0000256" key="1">
    <source>
        <dbReference type="ARBA" id="ARBA00004613"/>
    </source>
</evidence>
<evidence type="ECO:0000256" key="4">
    <source>
        <dbReference type="ARBA" id="ARBA00022729"/>
    </source>
</evidence>
<feature type="signal peptide" evidence="5">
    <location>
        <begin position="1"/>
        <end position="19"/>
    </location>
</feature>
<dbReference type="PANTHER" id="PTHR21700:SF43">
    <property type="entry name" value="TRANSTHYRETIN-RELATED FAMILY DOMAIN-RELATED"/>
    <property type="match status" value="1"/>
</dbReference>
<protein>
    <submittedName>
        <fullName evidence="6">Uncharacterized protein</fullName>
    </submittedName>
</protein>
<organism evidence="6 7">
    <name type="scientific">Caenorhabditis remanei</name>
    <name type="common">Caenorhabditis vulgaris</name>
    <dbReference type="NCBI Taxonomy" id="31234"/>
    <lineage>
        <taxon>Eukaryota</taxon>
        <taxon>Metazoa</taxon>
        <taxon>Ecdysozoa</taxon>
        <taxon>Nematoda</taxon>
        <taxon>Chromadorea</taxon>
        <taxon>Rhabditida</taxon>
        <taxon>Rhabditina</taxon>
        <taxon>Rhabditomorpha</taxon>
        <taxon>Rhabditoidea</taxon>
        <taxon>Rhabditidae</taxon>
        <taxon>Peloderinae</taxon>
        <taxon>Caenorhabditis</taxon>
    </lineage>
</organism>
<dbReference type="GeneID" id="9824525"/>